<feature type="signal peptide" evidence="2">
    <location>
        <begin position="1"/>
        <end position="20"/>
    </location>
</feature>
<dbReference type="SUPFAM" id="SSF56925">
    <property type="entry name" value="OMPA-like"/>
    <property type="match status" value="1"/>
</dbReference>
<proteinExistence type="predicted"/>
<evidence type="ECO:0000313" key="4">
    <source>
        <dbReference type="EMBL" id="MYM57816.1"/>
    </source>
</evidence>
<comment type="caution">
    <text evidence="4">The sequence shown here is derived from an EMBL/GenBank/DDBJ whole genome shotgun (WGS) entry which is preliminary data.</text>
</comment>
<evidence type="ECO:0000256" key="1">
    <source>
        <dbReference type="ARBA" id="ARBA00022729"/>
    </source>
</evidence>
<protein>
    <submittedName>
        <fullName evidence="4">Outer membrane beta-barrel protein</fullName>
    </submittedName>
</protein>
<evidence type="ECO:0000256" key="2">
    <source>
        <dbReference type="SAM" id="SignalP"/>
    </source>
</evidence>
<gene>
    <name evidence="4" type="ORF">GTG28_01045</name>
</gene>
<dbReference type="Pfam" id="PF13505">
    <property type="entry name" value="OMP_b-brl"/>
    <property type="match status" value="1"/>
</dbReference>
<sequence>MKKALLIAAVAASASMPSLANDNYIALEIGRGQHITSGDSSNTQFGKDLEDMGQFSIKAGHYFDKNVRAYGYLQGAVSDEVTHIVIHPTDGIHSVKTQSTTVELGAGADYLHYINDQFYLLAGGNLGVYKSELEVSVDGLTLTEDNTGLAAGANLGLGYKFTERFGMELGYRYTHYFGNEFKDYGFNIDGNQNAYLNASYSF</sequence>
<dbReference type="Gene3D" id="2.40.160.20">
    <property type="match status" value="1"/>
</dbReference>
<evidence type="ECO:0000259" key="3">
    <source>
        <dbReference type="Pfam" id="PF13505"/>
    </source>
</evidence>
<dbReference type="AlphaFoldDB" id="A0A6L8LRQ9"/>
<organism evidence="4 5">
    <name type="scientific">Vibrio tetraodonis subsp. pristinus</name>
    <dbReference type="NCBI Taxonomy" id="2695891"/>
    <lineage>
        <taxon>Bacteria</taxon>
        <taxon>Pseudomonadati</taxon>
        <taxon>Pseudomonadota</taxon>
        <taxon>Gammaproteobacteria</taxon>
        <taxon>Vibrionales</taxon>
        <taxon>Vibrionaceae</taxon>
        <taxon>Vibrio</taxon>
    </lineage>
</organism>
<dbReference type="Proteomes" id="UP000478571">
    <property type="component" value="Unassembled WGS sequence"/>
</dbReference>
<name>A0A6L8LRQ9_9VIBR</name>
<feature type="chain" id="PRO_5026691476" evidence="2">
    <location>
        <begin position="21"/>
        <end position="202"/>
    </location>
</feature>
<dbReference type="InterPro" id="IPR011250">
    <property type="entry name" value="OMP/PagP_B-barrel"/>
</dbReference>
<feature type="domain" description="Outer membrane protein beta-barrel" evidence="3">
    <location>
        <begin position="7"/>
        <end position="202"/>
    </location>
</feature>
<reference evidence="4 5" key="1">
    <citation type="submission" date="2020-01" db="EMBL/GenBank/DDBJ databases">
        <title>Draft Genome Sequence of Vibrio sp. strain OCN044, Isolated from a Healthy Coral at Palmyra Atoll.</title>
        <authorList>
            <person name="Videau P."/>
            <person name="Loughran R."/>
            <person name="Esquivel A."/>
            <person name="Deadmond M."/>
            <person name="Paddock B.E."/>
            <person name="Saw J.H."/>
            <person name="Ushijima B."/>
        </authorList>
    </citation>
    <scope>NUCLEOTIDE SEQUENCE [LARGE SCALE GENOMIC DNA]</scope>
    <source>
        <strain evidence="4 5">OCN044</strain>
    </source>
</reference>
<keyword evidence="5" id="KW-1185">Reference proteome</keyword>
<dbReference type="EMBL" id="WWEU01000001">
    <property type="protein sequence ID" value="MYM57816.1"/>
    <property type="molecule type" value="Genomic_DNA"/>
</dbReference>
<keyword evidence="1 2" id="KW-0732">Signal</keyword>
<evidence type="ECO:0000313" key="5">
    <source>
        <dbReference type="Proteomes" id="UP000478571"/>
    </source>
</evidence>
<accession>A0A6L8LRQ9</accession>
<dbReference type="InterPro" id="IPR027385">
    <property type="entry name" value="Beta-barrel_OMP"/>
</dbReference>
<dbReference type="RefSeq" id="WP_160926209.1">
    <property type="nucleotide sequence ID" value="NZ_WWEU01000001.1"/>
</dbReference>